<keyword evidence="6" id="KW-0547">Nucleotide-binding</keyword>
<evidence type="ECO:0000259" key="13">
    <source>
        <dbReference type="Pfam" id="PF01288"/>
    </source>
</evidence>
<organism evidence="14 15">
    <name type="scientific">Paenirhodobacter hankyongi</name>
    <dbReference type="NCBI Taxonomy" id="2294033"/>
    <lineage>
        <taxon>Bacteria</taxon>
        <taxon>Pseudomonadati</taxon>
        <taxon>Pseudomonadota</taxon>
        <taxon>Alphaproteobacteria</taxon>
        <taxon>Rhodobacterales</taxon>
        <taxon>Rhodobacter group</taxon>
        <taxon>Paenirhodobacter</taxon>
    </lineage>
</organism>
<feature type="domain" description="7,8-dihydro-6-hydroxymethylpterin-pyrophosphokinase" evidence="13">
    <location>
        <begin position="8"/>
        <end position="158"/>
    </location>
</feature>
<dbReference type="CDD" id="cd00483">
    <property type="entry name" value="HPPK"/>
    <property type="match status" value="1"/>
</dbReference>
<evidence type="ECO:0000256" key="1">
    <source>
        <dbReference type="ARBA" id="ARBA00005051"/>
    </source>
</evidence>
<dbReference type="GO" id="GO:0005524">
    <property type="term" value="F:ATP binding"/>
    <property type="evidence" value="ECO:0007669"/>
    <property type="project" value="UniProtKB-KW"/>
</dbReference>
<keyword evidence="8" id="KW-0067">ATP-binding</keyword>
<dbReference type="Gene3D" id="3.30.70.560">
    <property type="entry name" value="7,8-Dihydro-6-hydroxymethylpterin-pyrophosphokinase HPPK"/>
    <property type="match status" value="1"/>
</dbReference>
<dbReference type="RefSeq" id="WP_121534101.1">
    <property type="nucleotide sequence ID" value="NZ_RCHI01000012.1"/>
</dbReference>
<proteinExistence type="inferred from homology"/>
<evidence type="ECO:0000313" key="14">
    <source>
        <dbReference type="EMBL" id="RLL64117.1"/>
    </source>
</evidence>
<comment type="pathway">
    <text evidence="1">Cofactor biosynthesis; tetrahydrofolate biosynthesis; 2-amino-4-hydroxy-6-hydroxymethyl-7,8-dihydropteridine diphosphate from 7,8-dihydroneopterin triphosphate: step 4/4.</text>
</comment>
<keyword evidence="5 14" id="KW-0808">Transferase</keyword>
<evidence type="ECO:0000256" key="10">
    <source>
        <dbReference type="ARBA" id="ARBA00029409"/>
    </source>
</evidence>
<dbReference type="Pfam" id="PF01288">
    <property type="entry name" value="HPPK"/>
    <property type="match status" value="1"/>
</dbReference>
<evidence type="ECO:0000256" key="6">
    <source>
        <dbReference type="ARBA" id="ARBA00022741"/>
    </source>
</evidence>
<dbReference type="AlphaFoldDB" id="A0A421BMH7"/>
<dbReference type="EMBL" id="RCHI01000012">
    <property type="protein sequence ID" value="RLL64117.1"/>
    <property type="molecule type" value="Genomic_DNA"/>
</dbReference>
<dbReference type="PANTHER" id="PTHR43071:SF1">
    <property type="entry name" value="2-AMINO-4-HYDROXY-6-HYDROXYMETHYLDIHYDROPTERIDINE PYROPHOSPHOKINASE"/>
    <property type="match status" value="1"/>
</dbReference>
<protein>
    <recommendedName>
        <fullName evidence="4">2-amino-4-hydroxy-6-hydroxymethyldihydropteridine pyrophosphokinase</fullName>
        <ecNumber evidence="3">2.7.6.3</ecNumber>
    </recommendedName>
    <alternativeName>
        <fullName evidence="11">6-hydroxymethyl-7,8-dihydropterin pyrophosphokinase</fullName>
    </alternativeName>
    <alternativeName>
        <fullName evidence="12">7,8-dihydro-6-hydroxymethylpterin-pyrophosphokinase</fullName>
    </alternativeName>
</protein>
<name>A0A421BMH7_9RHOB</name>
<sequence length="194" mass="20587">MANDTFLIALGANLPSAVGLPAQTLAAALEKMAEQGLALIAVSRFYRSPAFPAGSGPDYVNACAVLAAEATPGAVLARLHAIEEELGRIRTERWQARKIDLDLIAAGHMVLPDAEAQAAWRALPLERQMRETPAELILPHPRLQDRGFVLIPLAEIAPGWRHPATGRTVTEMAAALPEAEKAALVPLEPAGASD</sequence>
<evidence type="ECO:0000256" key="2">
    <source>
        <dbReference type="ARBA" id="ARBA00005810"/>
    </source>
</evidence>
<dbReference type="UniPathway" id="UPA00077">
    <property type="reaction ID" value="UER00155"/>
</dbReference>
<keyword evidence="9" id="KW-0289">Folate biosynthesis</keyword>
<gene>
    <name evidence="14" type="primary">folK</name>
    <name evidence="14" type="ORF">DYS74_12890</name>
</gene>
<evidence type="ECO:0000256" key="12">
    <source>
        <dbReference type="ARBA" id="ARBA00033413"/>
    </source>
</evidence>
<dbReference type="GO" id="GO:0046656">
    <property type="term" value="P:folic acid biosynthetic process"/>
    <property type="evidence" value="ECO:0007669"/>
    <property type="project" value="UniProtKB-KW"/>
</dbReference>
<evidence type="ECO:0000256" key="7">
    <source>
        <dbReference type="ARBA" id="ARBA00022777"/>
    </source>
</evidence>
<dbReference type="EC" id="2.7.6.3" evidence="3"/>
<dbReference type="GO" id="GO:0003848">
    <property type="term" value="F:2-amino-4-hydroxy-6-hydroxymethyldihydropteridine diphosphokinase activity"/>
    <property type="evidence" value="ECO:0007669"/>
    <property type="project" value="UniProtKB-EC"/>
</dbReference>
<dbReference type="NCBIfam" id="TIGR01498">
    <property type="entry name" value="folK"/>
    <property type="match status" value="1"/>
</dbReference>
<comment type="caution">
    <text evidence="14">The sequence shown here is derived from an EMBL/GenBank/DDBJ whole genome shotgun (WGS) entry which is preliminary data.</text>
</comment>
<dbReference type="InterPro" id="IPR035907">
    <property type="entry name" value="Hppk_sf"/>
</dbReference>
<keyword evidence="15" id="KW-1185">Reference proteome</keyword>
<evidence type="ECO:0000313" key="15">
    <source>
        <dbReference type="Proteomes" id="UP000279673"/>
    </source>
</evidence>
<keyword evidence="7 14" id="KW-0418">Kinase</keyword>
<dbReference type="PANTHER" id="PTHR43071">
    <property type="entry name" value="2-AMINO-4-HYDROXY-6-HYDROXYMETHYLDIHYDROPTERIDINE PYROPHOSPHOKINASE"/>
    <property type="match status" value="1"/>
</dbReference>
<comment type="similarity">
    <text evidence="2">Belongs to the HPPK family.</text>
</comment>
<dbReference type="SUPFAM" id="SSF55083">
    <property type="entry name" value="6-hydroxymethyl-7,8-dihydropterin pyrophosphokinase, HPPK"/>
    <property type="match status" value="1"/>
</dbReference>
<dbReference type="GO" id="GO:0046654">
    <property type="term" value="P:tetrahydrofolate biosynthetic process"/>
    <property type="evidence" value="ECO:0007669"/>
    <property type="project" value="UniProtKB-UniPathway"/>
</dbReference>
<dbReference type="Proteomes" id="UP000279673">
    <property type="component" value="Unassembled WGS sequence"/>
</dbReference>
<accession>A0A421BMH7</accession>
<evidence type="ECO:0000256" key="4">
    <source>
        <dbReference type="ARBA" id="ARBA00016218"/>
    </source>
</evidence>
<evidence type="ECO:0000256" key="8">
    <source>
        <dbReference type="ARBA" id="ARBA00022840"/>
    </source>
</evidence>
<evidence type="ECO:0000256" key="9">
    <source>
        <dbReference type="ARBA" id="ARBA00022909"/>
    </source>
</evidence>
<dbReference type="GO" id="GO:0016301">
    <property type="term" value="F:kinase activity"/>
    <property type="evidence" value="ECO:0007669"/>
    <property type="project" value="UniProtKB-KW"/>
</dbReference>
<comment type="function">
    <text evidence="10">Catalyzes the transfer of pyrophosphate from adenosine triphosphate (ATP) to 6-hydroxymethyl-7,8-dihydropterin, an enzymatic step in folate biosynthesis pathway.</text>
</comment>
<evidence type="ECO:0000256" key="5">
    <source>
        <dbReference type="ARBA" id="ARBA00022679"/>
    </source>
</evidence>
<dbReference type="InterPro" id="IPR000550">
    <property type="entry name" value="Hppk"/>
</dbReference>
<evidence type="ECO:0000256" key="3">
    <source>
        <dbReference type="ARBA" id="ARBA00013253"/>
    </source>
</evidence>
<evidence type="ECO:0000256" key="11">
    <source>
        <dbReference type="ARBA" id="ARBA00029766"/>
    </source>
</evidence>
<reference evidence="14 15" key="1">
    <citation type="submission" date="2018-10" db="EMBL/GenBank/DDBJ databases">
        <title>Rhodobacter sp . BO-81.</title>
        <authorList>
            <person name="Im W.T."/>
        </authorList>
    </citation>
    <scope>NUCLEOTIDE SEQUENCE [LARGE SCALE GENOMIC DNA]</scope>
    <source>
        <strain evidence="14 15">BO-81</strain>
    </source>
</reference>